<keyword evidence="3" id="KW-1185">Reference proteome</keyword>
<protein>
    <submittedName>
        <fullName evidence="2">Uncharacterized protein</fullName>
    </submittedName>
</protein>
<sequence length="269" mass="30136">MLRLNNLLSEITKKYLQTDVDLLTGIECGEWLQRLDRFKPQTDEKTWSSCGKATYKSQLEEQSPPSTIIDKNYGYIRSLSTPFLQFAQTLPWTVSPNSEPETEASSKTPSCSCNVQRPVCVSVGADPRVACRGGKQKLPHYTKPQLQARLWGPRLIREESGLSGRNSGELRKAEVWRHMHKCAKRGLTAECSFLSVADQQEDVRAAGGGQLEPSSQGQRRVSDRSLDCKEGSPTAQGALPIPEQTPYPSPRTRRGTRRLTRREKTHPRG</sequence>
<reference evidence="2" key="1">
    <citation type="submission" date="2023-06" db="EMBL/GenBank/DDBJ databases">
        <title>Reference genome for the Northern bat (Eptesicus nilssonii), a most northern bat species.</title>
        <authorList>
            <person name="Laine V.N."/>
            <person name="Pulliainen A.T."/>
            <person name="Lilley T.M."/>
        </authorList>
    </citation>
    <scope>NUCLEOTIDE SEQUENCE</scope>
    <source>
        <strain evidence="2">BLF_Eptnil</strain>
        <tissue evidence="2">Kidney</tissue>
    </source>
</reference>
<evidence type="ECO:0000256" key="1">
    <source>
        <dbReference type="SAM" id="MobiDB-lite"/>
    </source>
</evidence>
<comment type="caution">
    <text evidence="2">The sequence shown here is derived from an EMBL/GenBank/DDBJ whole genome shotgun (WGS) entry which is preliminary data.</text>
</comment>
<feature type="compositionally biased region" description="Basic residues" evidence="1">
    <location>
        <begin position="251"/>
        <end position="269"/>
    </location>
</feature>
<gene>
    <name evidence="2" type="ORF">QTO34_000851</name>
</gene>
<evidence type="ECO:0000313" key="3">
    <source>
        <dbReference type="Proteomes" id="UP001177744"/>
    </source>
</evidence>
<accession>A0AA40ICS1</accession>
<organism evidence="2 3">
    <name type="scientific">Cnephaeus nilssonii</name>
    <name type="common">Northern bat</name>
    <name type="synonym">Eptesicus nilssonii</name>
    <dbReference type="NCBI Taxonomy" id="3371016"/>
    <lineage>
        <taxon>Eukaryota</taxon>
        <taxon>Metazoa</taxon>
        <taxon>Chordata</taxon>
        <taxon>Craniata</taxon>
        <taxon>Vertebrata</taxon>
        <taxon>Euteleostomi</taxon>
        <taxon>Mammalia</taxon>
        <taxon>Eutheria</taxon>
        <taxon>Laurasiatheria</taxon>
        <taxon>Chiroptera</taxon>
        <taxon>Yangochiroptera</taxon>
        <taxon>Vespertilionidae</taxon>
        <taxon>Cnephaeus</taxon>
    </lineage>
</organism>
<evidence type="ECO:0000313" key="2">
    <source>
        <dbReference type="EMBL" id="KAK1346991.1"/>
    </source>
</evidence>
<proteinExistence type="predicted"/>
<dbReference type="Proteomes" id="UP001177744">
    <property type="component" value="Unassembled WGS sequence"/>
</dbReference>
<name>A0AA40ICS1_CNENI</name>
<feature type="compositionally biased region" description="Basic and acidic residues" evidence="1">
    <location>
        <begin position="220"/>
        <end position="230"/>
    </location>
</feature>
<dbReference type="EMBL" id="JAULJE010000001">
    <property type="protein sequence ID" value="KAK1346991.1"/>
    <property type="molecule type" value="Genomic_DNA"/>
</dbReference>
<dbReference type="AlphaFoldDB" id="A0AA40ICS1"/>
<feature type="region of interest" description="Disordered" evidence="1">
    <location>
        <begin position="205"/>
        <end position="269"/>
    </location>
</feature>